<feature type="domain" description="THIF-type NAD/FAD binding fold" evidence="1">
    <location>
        <begin position="14"/>
        <end position="179"/>
    </location>
</feature>
<dbReference type="Pfam" id="PF00899">
    <property type="entry name" value="ThiF"/>
    <property type="match status" value="1"/>
</dbReference>
<reference evidence="2" key="1">
    <citation type="submission" date="2018-05" db="EMBL/GenBank/DDBJ databases">
        <authorList>
            <person name="Lanie J.A."/>
            <person name="Ng W.-L."/>
            <person name="Kazmierczak K.M."/>
            <person name="Andrzejewski T.M."/>
            <person name="Davidsen T.M."/>
            <person name="Wayne K.J."/>
            <person name="Tettelin H."/>
            <person name="Glass J.I."/>
            <person name="Rusch D."/>
            <person name="Podicherti R."/>
            <person name="Tsui H.-C.T."/>
            <person name="Winkler M.E."/>
        </authorList>
    </citation>
    <scope>NUCLEOTIDE SEQUENCE</scope>
</reference>
<dbReference type="GO" id="GO:0016779">
    <property type="term" value="F:nucleotidyltransferase activity"/>
    <property type="evidence" value="ECO:0007669"/>
    <property type="project" value="TreeGrafter"/>
</dbReference>
<feature type="non-terminal residue" evidence="2">
    <location>
        <position position="179"/>
    </location>
</feature>
<dbReference type="Gene3D" id="3.40.50.720">
    <property type="entry name" value="NAD(P)-binding Rossmann-like Domain"/>
    <property type="match status" value="1"/>
</dbReference>
<name>A0A382YDQ9_9ZZZZ</name>
<evidence type="ECO:0000259" key="1">
    <source>
        <dbReference type="Pfam" id="PF00899"/>
    </source>
</evidence>
<accession>A0A382YDQ9</accession>
<dbReference type="PANTHER" id="PTHR10953">
    <property type="entry name" value="UBIQUITIN-ACTIVATING ENZYME E1"/>
    <property type="match status" value="1"/>
</dbReference>
<gene>
    <name evidence="2" type="ORF">METZ01_LOCUS433983</name>
</gene>
<protein>
    <recommendedName>
        <fullName evidence="1">THIF-type NAD/FAD binding fold domain-containing protein</fullName>
    </recommendedName>
</protein>
<dbReference type="GO" id="GO:0008641">
    <property type="term" value="F:ubiquitin-like modifier activating enzyme activity"/>
    <property type="evidence" value="ECO:0007669"/>
    <property type="project" value="InterPro"/>
</dbReference>
<dbReference type="GO" id="GO:0008146">
    <property type="term" value="F:sulfotransferase activity"/>
    <property type="evidence" value="ECO:0007669"/>
    <property type="project" value="TreeGrafter"/>
</dbReference>
<dbReference type="EMBL" id="UINC01174814">
    <property type="protein sequence ID" value="SVD81129.1"/>
    <property type="molecule type" value="Genomic_DNA"/>
</dbReference>
<dbReference type="InterPro" id="IPR035985">
    <property type="entry name" value="Ubiquitin-activating_enz"/>
</dbReference>
<dbReference type="AlphaFoldDB" id="A0A382YDQ9"/>
<dbReference type="GO" id="GO:0005829">
    <property type="term" value="C:cytosol"/>
    <property type="evidence" value="ECO:0007669"/>
    <property type="project" value="TreeGrafter"/>
</dbReference>
<dbReference type="PANTHER" id="PTHR10953:SF102">
    <property type="entry name" value="ADENYLYLTRANSFERASE AND SULFURTRANSFERASE MOCS3"/>
    <property type="match status" value="1"/>
</dbReference>
<evidence type="ECO:0000313" key="2">
    <source>
        <dbReference type="EMBL" id="SVD81129.1"/>
    </source>
</evidence>
<sequence>MAFTQLSPSQVERYSRHLIMPSVGSNGQRALINSKVLIIGAGGLGSPVALYLALAGVGNIGIVDFDTVDLSNLQRQILHSDQDVGKRKVESAKETLEAHNPEVKVTLHEEPINSSNAFEIMENYDVIINGADNFATRYLANDAAYLLNKPLVDGAILIFDGQATTYIPGKGCYRCIFPE</sequence>
<proteinExistence type="predicted"/>
<dbReference type="InterPro" id="IPR000594">
    <property type="entry name" value="ThiF_NAD_FAD-bd"/>
</dbReference>
<dbReference type="CDD" id="cd00757">
    <property type="entry name" value="ThiF_MoeB_HesA_family"/>
    <property type="match status" value="1"/>
</dbReference>
<dbReference type="InterPro" id="IPR045886">
    <property type="entry name" value="ThiF/MoeB/HesA"/>
</dbReference>
<organism evidence="2">
    <name type="scientific">marine metagenome</name>
    <dbReference type="NCBI Taxonomy" id="408172"/>
    <lineage>
        <taxon>unclassified sequences</taxon>
        <taxon>metagenomes</taxon>
        <taxon>ecological metagenomes</taxon>
    </lineage>
</organism>
<dbReference type="GO" id="GO:0004792">
    <property type="term" value="F:thiosulfate-cyanide sulfurtransferase activity"/>
    <property type="evidence" value="ECO:0007669"/>
    <property type="project" value="TreeGrafter"/>
</dbReference>
<dbReference type="SUPFAM" id="SSF69572">
    <property type="entry name" value="Activating enzymes of the ubiquitin-like proteins"/>
    <property type="match status" value="1"/>
</dbReference>